<dbReference type="OrthoDB" id="6020170at2"/>
<evidence type="ECO:0000313" key="6">
    <source>
        <dbReference type="Proteomes" id="UP000254572"/>
    </source>
</evidence>
<keyword evidence="2 3" id="KW-0040">ANK repeat</keyword>
<feature type="repeat" description="ANK" evidence="3">
    <location>
        <begin position="118"/>
        <end position="150"/>
    </location>
</feature>
<gene>
    <name evidence="5" type="ORF">NCTC13294_01432</name>
</gene>
<dbReference type="PANTHER" id="PTHR24189:SF50">
    <property type="entry name" value="ANKYRIN REPEAT AND SOCS BOX PROTEIN 2"/>
    <property type="match status" value="1"/>
</dbReference>
<feature type="signal peptide" evidence="4">
    <location>
        <begin position="1"/>
        <end position="19"/>
    </location>
</feature>
<dbReference type="SMART" id="SM00248">
    <property type="entry name" value="ANK"/>
    <property type="match status" value="5"/>
</dbReference>
<feature type="repeat" description="ANK" evidence="3">
    <location>
        <begin position="217"/>
        <end position="251"/>
    </location>
</feature>
<dbReference type="InterPro" id="IPR050745">
    <property type="entry name" value="Multifunctional_regulatory"/>
</dbReference>
<dbReference type="PROSITE" id="PS50088">
    <property type="entry name" value="ANK_REPEAT"/>
    <property type="match status" value="4"/>
</dbReference>
<dbReference type="Pfam" id="PF12796">
    <property type="entry name" value="Ank_2"/>
    <property type="match status" value="1"/>
</dbReference>
<dbReference type="InterPro" id="IPR036770">
    <property type="entry name" value="Ankyrin_rpt-contain_sf"/>
</dbReference>
<dbReference type="PROSITE" id="PS50297">
    <property type="entry name" value="ANK_REP_REGION"/>
    <property type="match status" value="3"/>
</dbReference>
<dbReference type="InterPro" id="IPR002110">
    <property type="entry name" value="Ankyrin_rpt"/>
</dbReference>
<name>A0A381E8V2_9GAMM</name>
<dbReference type="Gene3D" id="1.25.40.20">
    <property type="entry name" value="Ankyrin repeat-containing domain"/>
    <property type="match status" value="1"/>
</dbReference>
<proteinExistence type="predicted"/>
<evidence type="ECO:0000256" key="2">
    <source>
        <dbReference type="ARBA" id="ARBA00023043"/>
    </source>
</evidence>
<protein>
    <submittedName>
        <fullName evidence="5">Ribulose-5-phosphate 4-epimerase and related epimerases and aldolases</fullName>
    </submittedName>
</protein>
<dbReference type="AlphaFoldDB" id="A0A381E8V2"/>
<keyword evidence="4" id="KW-0732">Signal</keyword>
<evidence type="ECO:0000256" key="4">
    <source>
        <dbReference type="SAM" id="SignalP"/>
    </source>
</evidence>
<dbReference type="EMBL" id="UFUW01000001">
    <property type="protein sequence ID" value="SUX23140.1"/>
    <property type="molecule type" value="Genomic_DNA"/>
</dbReference>
<keyword evidence="6" id="KW-1185">Reference proteome</keyword>
<evidence type="ECO:0000256" key="3">
    <source>
        <dbReference type="PROSITE-ProRule" id="PRU00023"/>
    </source>
</evidence>
<reference evidence="5 6" key="1">
    <citation type="submission" date="2018-06" db="EMBL/GenBank/DDBJ databases">
        <authorList>
            <consortium name="Pathogen Informatics"/>
            <person name="Doyle S."/>
        </authorList>
    </citation>
    <scope>NUCLEOTIDE SEQUENCE [LARGE SCALE GENOMIC DNA]</scope>
    <source>
        <strain evidence="5 6">NCTC13294</strain>
    </source>
</reference>
<keyword evidence="1" id="KW-0677">Repeat</keyword>
<dbReference type="RefSeq" id="WP_115611704.1">
    <property type="nucleotide sequence ID" value="NZ_JBHLZC010000006.1"/>
</dbReference>
<organism evidence="5 6">
    <name type="scientific">Cardiobacterium valvarum</name>
    <dbReference type="NCBI Taxonomy" id="194702"/>
    <lineage>
        <taxon>Bacteria</taxon>
        <taxon>Pseudomonadati</taxon>
        <taxon>Pseudomonadota</taxon>
        <taxon>Gammaproteobacteria</taxon>
        <taxon>Cardiobacteriales</taxon>
        <taxon>Cardiobacteriaceae</taxon>
        <taxon>Cardiobacterium</taxon>
    </lineage>
</organism>
<feature type="chain" id="PRO_5017053703" evidence="4">
    <location>
        <begin position="20"/>
        <end position="315"/>
    </location>
</feature>
<feature type="repeat" description="ANK" evidence="3">
    <location>
        <begin position="151"/>
        <end position="183"/>
    </location>
</feature>
<dbReference type="SUPFAM" id="SSF48403">
    <property type="entry name" value="Ankyrin repeat"/>
    <property type="match status" value="1"/>
</dbReference>
<dbReference type="Pfam" id="PF00023">
    <property type="entry name" value="Ank"/>
    <property type="match status" value="2"/>
</dbReference>
<feature type="repeat" description="ANK" evidence="3">
    <location>
        <begin position="184"/>
        <end position="216"/>
    </location>
</feature>
<dbReference type="PANTHER" id="PTHR24189">
    <property type="entry name" value="MYOTROPHIN"/>
    <property type="match status" value="1"/>
</dbReference>
<evidence type="ECO:0000313" key="5">
    <source>
        <dbReference type="EMBL" id="SUX23140.1"/>
    </source>
</evidence>
<accession>A0A381E8V2</accession>
<evidence type="ECO:0000256" key="1">
    <source>
        <dbReference type="ARBA" id="ARBA00022737"/>
    </source>
</evidence>
<sequence>MKKILLALAFSSASLTAWAVNTWTYCDDMYMYVIRSECTPQAIVTRLTYRHPLYQAARAGDKAGGEVLIREGNDLNRVYERAGFLPHSLLNLSLFEEDKQAFATLLALGADPNFLGKQEETPMHAAAKKEDPWYLETLLAHGGDANVRDIDGKTPLFAAASLGGSGSIERLVRAGADIQAKDEDGQTPLFAAIGSLNKGSFTQLLDAGADIHATDNDGNTLLHASARYGFRNNDTFWRLLQMGVDPRAKNRYGNTFQCDFFFKVPSDEPFATQVRDWLTARGIPLDSEADCHPVPAKLSKYWERRMPHSVKPAQR</sequence>
<dbReference type="Proteomes" id="UP000254572">
    <property type="component" value="Unassembled WGS sequence"/>
</dbReference>